<dbReference type="GO" id="GO:0045892">
    <property type="term" value="P:negative regulation of DNA-templated transcription"/>
    <property type="evidence" value="ECO:0007669"/>
    <property type="project" value="UniProtKB-ARBA"/>
</dbReference>
<feature type="domain" description="C2H2-type" evidence="15">
    <location>
        <begin position="1871"/>
        <end position="1896"/>
    </location>
</feature>
<dbReference type="SMART" id="SM00355">
    <property type="entry name" value="ZnF_C2H2"/>
    <property type="match status" value="5"/>
</dbReference>
<dbReference type="FunFam" id="3.30.160.60:FF:000033">
    <property type="entry name" value="Immunodeficiency virus type I enhancer binding protein 1"/>
    <property type="match status" value="1"/>
</dbReference>
<dbReference type="InterPro" id="IPR051969">
    <property type="entry name" value="Zinc-finger_DNA-bd_regulators"/>
</dbReference>
<feature type="compositionally biased region" description="Basic and acidic residues" evidence="14">
    <location>
        <begin position="1010"/>
        <end position="1029"/>
    </location>
</feature>
<feature type="compositionally biased region" description="Polar residues" evidence="14">
    <location>
        <begin position="1960"/>
        <end position="1974"/>
    </location>
</feature>
<dbReference type="OrthoDB" id="10042249at2759"/>
<evidence type="ECO:0000256" key="6">
    <source>
        <dbReference type="ARBA" id="ARBA00022833"/>
    </source>
</evidence>
<feature type="region of interest" description="Disordered" evidence="14">
    <location>
        <begin position="1568"/>
        <end position="1667"/>
    </location>
</feature>
<keyword evidence="2" id="KW-0597">Phosphoprotein</keyword>
<keyword evidence="17" id="KW-1185">Reference proteome</keyword>
<feature type="region of interest" description="Disordered" evidence="14">
    <location>
        <begin position="973"/>
        <end position="1123"/>
    </location>
</feature>
<dbReference type="GeneID" id="105890357"/>
<dbReference type="GO" id="GO:0008270">
    <property type="term" value="F:zinc ion binding"/>
    <property type="evidence" value="ECO:0007669"/>
    <property type="project" value="UniProtKB-KW"/>
</dbReference>
<keyword evidence="6" id="KW-0862">Zinc</keyword>
<gene>
    <name evidence="18" type="primary">hivep1</name>
</gene>
<evidence type="ECO:0000313" key="17">
    <source>
        <dbReference type="Proteomes" id="UP000515152"/>
    </source>
</evidence>
<feature type="domain" description="CCHC HIVEP-type" evidence="16">
    <location>
        <begin position="727"/>
        <end position="757"/>
    </location>
</feature>
<evidence type="ECO:0000256" key="2">
    <source>
        <dbReference type="ARBA" id="ARBA00022553"/>
    </source>
</evidence>
<dbReference type="CTD" id="3096"/>
<comment type="subcellular location">
    <subcellularLocation>
        <location evidence="1">Nucleus</location>
    </subcellularLocation>
</comment>
<feature type="compositionally biased region" description="Low complexity" evidence="14">
    <location>
        <begin position="1062"/>
        <end position="1093"/>
    </location>
</feature>
<dbReference type="FunFam" id="3.30.160.60:FF:001151">
    <property type="entry name" value="zinc finger homeobox protein 3"/>
    <property type="match status" value="1"/>
</dbReference>
<feature type="domain" description="C2H2-type" evidence="15">
    <location>
        <begin position="730"/>
        <end position="762"/>
    </location>
</feature>
<feature type="region of interest" description="Disordered" evidence="14">
    <location>
        <begin position="2092"/>
        <end position="2148"/>
    </location>
</feature>
<dbReference type="InterPro" id="IPR003604">
    <property type="entry name" value="Matrin/U1-like-C_Znf_C2H2"/>
</dbReference>
<dbReference type="GO" id="GO:0005634">
    <property type="term" value="C:nucleus"/>
    <property type="evidence" value="ECO:0007669"/>
    <property type="project" value="UniProtKB-SubCell"/>
</dbReference>
<feature type="region of interest" description="Disordered" evidence="14">
    <location>
        <begin position="1911"/>
        <end position="1974"/>
    </location>
</feature>
<feature type="domain" description="C2H2-type" evidence="15">
    <location>
        <begin position="185"/>
        <end position="212"/>
    </location>
</feature>
<keyword evidence="5 13" id="KW-0863">Zinc-finger</keyword>
<protein>
    <recommendedName>
        <fullName evidence="12">Zinc finger protein 40</fullName>
    </recommendedName>
</protein>
<evidence type="ECO:0000256" key="13">
    <source>
        <dbReference type="PROSITE-ProRule" id="PRU00042"/>
    </source>
</evidence>
<feature type="compositionally biased region" description="Polar residues" evidence="14">
    <location>
        <begin position="1161"/>
        <end position="1171"/>
    </location>
</feature>
<evidence type="ECO:0000313" key="18">
    <source>
        <dbReference type="RefSeq" id="XP_031441792.1"/>
    </source>
</evidence>
<feature type="compositionally biased region" description="Polar residues" evidence="14">
    <location>
        <begin position="1621"/>
        <end position="1630"/>
    </location>
</feature>
<keyword evidence="8" id="KW-0238">DNA-binding</keyword>
<feature type="compositionally biased region" description="Basic and acidic residues" evidence="14">
    <location>
        <begin position="1917"/>
        <end position="1931"/>
    </location>
</feature>
<feature type="region of interest" description="Disordered" evidence="14">
    <location>
        <begin position="2447"/>
        <end position="2532"/>
    </location>
</feature>
<feature type="region of interest" description="Disordered" evidence="14">
    <location>
        <begin position="789"/>
        <end position="829"/>
    </location>
</feature>
<feature type="compositionally biased region" description="Polar residues" evidence="14">
    <location>
        <begin position="896"/>
        <end position="908"/>
    </location>
</feature>
<keyword evidence="3" id="KW-0479">Metal-binding</keyword>
<feature type="region of interest" description="Disordered" evidence="14">
    <location>
        <begin position="872"/>
        <end position="908"/>
    </location>
</feature>
<evidence type="ECO:0000256" key="14">
    <source>
        <dbReference type="SAM" id="MobiDB-lite"/>
    </source>
</evidence>
<feature type="region of interest" description="Disordered" evidence="14">
    <location>
        <begin position="1161"/>
        <end position="1186"/>
    </location>
</feature>
<dbReference type="InterPro" id="IPR013087">
    <property type="entry name" value="Znf_C2H2_type"/>
</dbReference>
<feature type="region of interest" description="Disordered" evidence="14">
    <location>
        <begin position="1456"/>
        <end position="1482"/>
    </location>
</feature>
<feature type="region of interest" description="Disordered" evidence="14">
    <location>
        <begin position="1519"/>
        <end position="1538"/>
    </location>
</feature>
<feature type="compositionally biased region" description="Basic and acidic residues" evidence="14">
    <location>
        <begin position="255"/>
        <end position="266"/>
    </location>
</feature>
<feature type="compositionally biased region" description="Acidic residues" evidence="14">
    <location>
        <begin position="1932"/>
        <end position="1955"/>
    </location>
</feature>
<dbReference type="PROSITE" id="PS50157">
    <property type="entry name" value="ZINC_FINGER_C2H2_2"/>
    <property type="match status" value="5"/>
</dbReference>
<keyword evidence="9" id="KW-0804">Transcription</keyword>
<accession>A0A6P8H275</accession>
<feature type="compositionally biased region" description="Polar residues" evidence="14">
    <location>
        <begin position="417"/>
        <end position="431"/>
    </location>
</feature>
<keyword evidence="10" id="KW-0539">Nucleus</keyword>
<reference evidence="18" key="1">
    <citation type="submission" date="2025-08" db="UniProtKB">
        <authorList>
            <consortium name="RefSeq"/>
        </authorList>
    </citation>
    <scope>IDENTIFICATION</scope>
</reference>
<dbReference type="Proteomes" id="UP000515152">
    <property type="component" value="Chromosome 19"/>
</dbReference>
<evidence type="ECO:0000256" key="5">
    <source>
        <dbReference type="ARBA" id="ARBA00022771"/>
    </source>
</evidence>
<evidence type="ECO:0000256" key="9">
    <source>
        <dbReference type="ARBA" id="ARBA00023163"/>
    </source>
</evidence>
<dbReference type="Pfam" id="PF00096">
    <property type="entry name" value="zf-C2H2"/>
    <property type="match status" value="4"/>
</dbReference>
<dbReference type="KEGG" id="char:105890357"/>
<evidence type="ECO:0000256" key="8">
    <source>
        <dbReference type="ARBA" id="ARBA00023125"/>
    </source>
</evidence>
<feature type="compositionally biased region" description="Basic and acidic residues" evidence="14">
    <location>
        <begin position="1576"/>
        <end position="1587"/>
    </location>
</feature>
<dbReference type="InterPro" id="IPR034729">
    <property type="entry name" value="Znf_CCHC_HIVEP"/>
</dbReference>
<evidence type="ECO:0000259" key="16">
    <source>
        <dbReference type="PROSITE" id="PS51811"/>
    </source>
</evidence>
<dbReference type="GO" id="GO:0000978">
    <property type="term" value="F:RNA polymerase II cis-regulatory region sequence-specific DNA binding"/>
    <property type="evidence" value="ECO:0007669"/>
    <property type="project" value="TreeGrafter"/>
</dbReference>
<dbReference type="PROSITE" id="PS51811">
    <property type="entry name" value="ZF_CCHC_HIVEP"/>
    <property type="match status" value="1"/>
</dbReference>
<dbReference type="RefSeq" id="XP_031441792.1">
    <property type="nucleotide sequence ID" value="XM_031585932.1"/>
</dbReference>
<feature type="compositionally biased region" description="Basic and acidic residues" evidence="14">
    <location>
        <begin position="1519"/>
        <end position="1529"/>
    </location>
</feature>
<evidence type="ECO:0000256" key="3">
    <source>
        <dbReference type="ARBA" id="ARBA00022723"/>
    </source>
</evidence>
<feature type="region of interest" description="Disordered" evidence="14">
    <location>
        <begin position="1786"/>
        <end position="1814"/>
    </location>
</feature>
<feature type="region of interest" description="Disordered" evidence="14">
    <location>
        <begin position="244"/>
        <end position="292"/>
    </location>
</feature>
<feature type="domain" description="C2H2-type" evidence="15">
    <location>
        <begin position="213"/>
        <end position="236"/>
    </location>
</feature>
<dbReference type="PANTHER" id="PTHR45944">
    <property type="entry name" value="SCHNURRI, ISOFORM F"/>
    <property type="match status" value="1"/>
</dbReference>
<feature type="compositionally biased region" description="Acidic residues" evidence="14">
    <location>
        <begin position="267"/>
        <end position="283"/>
    </location>
</feature>
<feature type="compositionally biased region" description="Basic and acidic residues" evidence="14">
    <location>
        <begin position="1792"/>
        <end position="1814"/>
    </location>
</feature>
<feature type="compositionally biased region" description="Polar residues" evidence="14">
    <location>
        <begin position="983"/>
        <end position="1001"/>
    </location>
</feature>
<evidence type="ECO:0000256" key="4">
    <source>
        <dbReference type="ARBA" id="ARBA00022737"/>
    </source>
</evidence>
<dbReference type="InterPro" id="IPR036236">
    <property type="entry name" value="Znf_C2H2_sf"/>
</dbReference>
<evidence type="ECO:0000256" key="10">
    <source>
        <dbReference type="ARBA" id="ARBA00023242"/>
    </source>
</evidence>
<keyword evidence="4" id="KW-0677">Repeat</keyword>
<comment type="subunit">
    <text evidence="11">Interacts with UTP4.</text>
</comment>
<feature type="region of interest" description="Disordered" evidence="14">
    <location>
        <begin position="352"/>
        <end position="371"/>
    </location>
</feature>
<dbReference type="GO" id="GO:0000981">
    <property type="term" value="F:DNA-binding transcription factor activity, RNA polymerase II-specific"/>
    <property type="evidence" value="ECO:0007669"/>
    <property type="project" value="TreeGrafter"/>
</dbReference>
<evidence type="ECO:0000256" key="7">
    <source>
        <dbReference type="ARBA" id="ARBA00023015"/>
    </source>
</evidence>
<feature type="domain" description="C2H2-type" evidence="15">
    <location>
        <begin position="1843"/>
        <end position="1870"/>
    </location>
</feature>
<evidence type="ECO:0000256" key="11">
    <source>
        <dbReference type="ARBA" id="ARBA00065386"/>
    </source>
</evidence>
<dbReference type="PROSITE" id="PS00028">
    <property type="entry name" value="ZINC_FINGER_C2H2_1"/>
    <property type="match status" value="3"/>
</dbReference>
<evidence type="ECO:0000256" key="1">
    <source>
        <dbReference type="ARBA" id="ARBA00004123"/>
    </source>
</evidence>
<sequence length="2532" mass="272291">MEPDFNTLTERTVEKLGASVVSHSGVPAAMPAVKYGLPPQPGLMQPYDAAKQFYPGTHVTPQAGVPGAKQHPAAHMRPTSQHFMALPASGHQPTKPALHKGCGAGQSTAMTHAPIPSGSGGLPQSQPPVVQTCQSLSASVPSTIQVPVTPGYNPVQMATVVNFGSLEQVCSITAKDQKPKKQGKYVCEYCNRACAKPSVLLKHIRSHTGERPYPCVTCGFSFKTKSNLYKHKKSHAHAIKLGLTVRSDSQSQSQESDKGLGGHSDVDESGESDEEGSTADLDTDASQSSATALSESSLLSLGMVQGSQGESDPPVVFETLKPVSSQKGVEPKVSAPLPKVVVYSVNVSPLRADSPRATDLTPEQATAQRQREFQVARSNITVLSSLKEVDCSSPLQDSISEDEDPQGKSPGVGHAQLQRQQATDCSQQQQGKCLLSPRSLGSTDSGYFSRSESADQAMSPPSPFVKITPPAEADVTKNLLTNPAAITAPIMHVTAVEKTHILEGQMRPPLDSRTLSLEERISKLISDNEAVVDDKQLDSVKPRRTSLSRRGSIDSPKSYIFKDSFQFDLKPFVRRSSSSSDIPKSPYTPTEKSKPVFLLSVPPQYPHMDCLPITRSNSMPTTPGHSGLPPNVPPQPHPLRICHSFDDKISSFNDDVFSSTPSTPYPAVHPRTLVRQIAVEDSSTSEGHGLPTVRSMEEAYHGPSILTEMQRSKSFEHGNRKPQQNKGTMFECETCRNRYRKRENFENHKKFYCSELHGPKNKPIPVREPESDVFVQSVPPLMTRTVCHSGNIEQSSMIRKRRKMKSFGDDDDQSPTDKNPPCSRSFDSCQMSSRVVSSSQFPQRAVLVNLQPANNTGPVPPIQLMARVAETPESRLSPARDNNISTSTKDRGEMQRQGSGTSVIRHTNSLSRPNSFETYESIDLSSPVDSSTKDMQGAVISSTESSANTALQNYHKEMSIPKVSSQEKYIADTPKEHAPAVDSESSAPTQQSRLVRQNNIQVPEILVTEEPDREHESQVSDKVSVEKPADTFNWPQRSESLSKLPTEKLPPKKKRIRLAQMEHSSGESSFESSLSRSLSRDSSLSRCSSISASFERDEPPRADSPSRESVTKPPDVQGPPVACNTLSVPVMMRRAASEQISCTQPSIAISCDYRSKSFDCSSMSPNRSPSPLDTAMPKSAQPATTAQVPLIERRRGPLVRQMSLKIGPESQQFVGKQHTVSLQRAPPSNIVSVPQHRPPMINRASLTQPFVLHSGEPPPPQKNEHVVQSINLGTQTQHPQVHGLPHPWHQTSRVVAIQKVLPAAQIIPCQTDLDSKPAETQKSLVPKYQLQYPVLKSQTYSFSGPQGTQVALPVITIRIGNEIESVSKAAEGIQNVYVAQKNLQGTSNKASIVLPLGIQGDAPSQNQSGSAPVPQILITHEQIYPACSMACKTNISTMNIAAIHNKAGLDAHTEKPQVQVQPGANTQSHTSDNRNNPSLGSLHCTQKMASVNLCPQQEPTASSKRMLSPANSLDIAMEKHQKRAKDEHGAACQPTDGRSLSYLNSKMAEVTRQRKLTLVRQVCTTEPVDSPIETEAPQHLEKLDPGKDFQVPDTGSATTTETTAQMQDDKPPSPTDHPMQSPVSRTSPGVQSYPVPANATLKPQDKPEELQRWSSHKSPLRPSSFQGQVKLASSVSVVNTRDSHRLSFPSLKTATTFTWCYLIKRKPLHIPQTDQRISAYSTWPVSKNNPNPLGLPTKIVMSLFDSKQKAKKIHYTQAITTSLKSDILTYSSKLKDVMPKVMLAQKSLSTEGKSKARPESRPPNEGDRESLAKAEPRRIKIFDGGYKSNEEYVYVRGRGRGKYICEECGIRCKKPSMLRKHIRTHSDVRPYHCAHCNFSFKTKGNLTKHMKSKAHSKKCLEMGVSVGLIEDQDAEDSGDRGRGSSADRPDSDGDDSDGPEDEDNDGEEEDEEDSQAESGLSATPSVSASPQHFSTDVAPSSLLAQMSISSCQPPPHALPPTQHLPHTHCAAPDLDSVPMLSPLSPSKQMSISTLIPCSSPTSVPPPFARYPLAIASAIATTCVTYSSSSSDPHGSDSESVHMMSPVSPCRQMSIDYPDFDVPPSPPAPGKGSKLGQDASARPPPVPSSESGVPVDRGTQTSSFAHHGSLHYPSQGPLSLLGEPLAHTHLFSHLPLHSQQPSRSPYSMVPVGGIQLVPAGLAAYSTFVPIQAGPVQLTIPALSVIHRNTSPLPALLGCDPGSGTATSPARPGSSPTAQHPLVVHESVGNMLPCFPLSQMAGIRTGGPRTTLQQVGLEALGVMGLANSGLAPTQLLQQQNLALNASLGVQVLAASPAVQSSQVPQAHIPGLQILNIALPALIPSLSPLSTLSPLPSAPDRPWHLEASAGLGLGPSRSPSVCAIADSTPPVLTLSASPPVAVSTAPMAPVVVATHAPKGASPCRPSLGSRCAGGGGGAQSACTSERKGRSPTNQTLSSPDSFDGASQIAPAATTTTGGTSEARPPHKHTSPRPPALADDCSEASSDDEDRLVIAT</sequence>
<evidence type="ECO:0000259" key="15">
    <source>
        <dbReference type="PROSITE" id="PS50157"/>
    </source>
</evidence>
<evidence type="ECO:0000256" key="12">
    <source>
        <dbReference type="ARBA" id="ARBA00068197"/>
    </source>
</evidence>
<dbReference type="Gene3D" id="3.30.160.60">
    <property type="entry name" value="Classic Zinc Finger"/>
    <property type="match status" value="4"/>
</dbReference>
<dbReference type="SMART" id="SM00451">
    <property type="entry name" value="ZnF_U1"/>
    <property type="match status" value="2"/>
</dbReference>
<dbReference type="PANTHER" id="PTHR45944:SF3">
    <property type="entry name" value="ZINC FINGER PROTEIN 40"/>
    <property type="match status" value="1"/>
</dbReference>
<organism evidence="17 18">
    <name type="scientific">Clupea harengus</name>
    <name type="common">Atlantic herring</name>
    <dbReference type="NCBI Taxonomy" id="7950"/>
    <lineage>
        <taxon>Eukaryota</taxon>
        <taxon>Metazoa</taxon>
        <taxon>Chordata</taxon>
        <taxon>Craniata</taxon>
        <taxon>Vertebrata</taxon>
        <taxon>Euteleostomi</taxon>
        <taxon>Actinopterygii</taxon>
        <taxon>Neopterygii</taxon>
        <taxon>Teleostei</taxon>
        <taxon>Clupei</taxon>
        <taxon>Clupeiformes</taxon>
        <taxon>Clupeoidei</taxon>
        <taxon>Clupeidae</taxon>
        <taxon>Clupea</taxon>
    </lineage>
</organism>
<keyword evidence="7" id="KW-0805">Transcription regulation</keyword>
<feature type="compositionally biased region" description="Acidic residues" evidence="14">
    <location>
        <begin position="2516"/>
        <end position="2526"/>
    </location>
</feature>
<dbReference type="FunFam" id="3.30.160.60:FF:000083">
    <property type="entry name" value="Immunodeficiency virus type I enhancer binding protein 1"/>
    <property type="match status" value="1"/>
</dbReference>
<feature type="region of interest" description="Disordered" evidence="14">
    <location>
        <begin position="391"/>
        <end position="438"/>
    </location>
</feature>
<feature type="compositionally biased region" description="Polar residues" evidence="14">
    <location>
        <begin position="2467"/>
        <end position="2477"/>
    </location>
</feature>
<feature type="compositionally biased region" description="Basic and acidic residues" evidence="14">
    <location>
        <begin position="1094"/>
        <end position="1110"/>
    </location>
</feature>
<dbReference type="SUPFAM" id="SSF57667">
    <property type="entry name" value="beta-beta-alpha zinc fingers"/>
    <property type="match status" value="3"/>
</dbReference>
<proteinExistence type="predicted"/>
<name>A0A6P8H275_CLUHA</name>